<dbReference type="Proteomes" id="UP000051952">
    <property type="component" value="Unassembled WGS sequence"/>
</dbReference>
<gene>
    <name evidence="2" type="ORF">BSAL_92795</name>
</gene>
<dbReference type="AlphaFoldDB" id="A0A0S4J7D0"/>
<keyword evidence="1" id="KW-1133">Transmembrane helix</keyword>
<accession>A0A0S4J7D0</accession>
<feature type="transmembrane region" description="Helical" evidence="1">
    <location>
        <begin position="6"/>
        <end position="28"/>
    </location>
</feature>
<keyword evidence="3" id="KW-1185">Reference proteome</keyword>
<proteinExistence type="predicted"/>
<dbReference type="EMBL" id="CYKH01001285">
    <property type="protein sequence ID" value="CUG86371.1"/>
    <property type="molecule type" value="Genomic_DNA"/>
</dbReference>
<evidence type="ECO:0000256" key="1">
    <source>
        <dbReference type="SAM" id="Phobius"/>
    </source>
</evidence>
<dbReference type="VEuPathDB" id="TriTrypDB:BSAL_92795"/>
<organism evidence="2 3">
    <name type="scientific">Bodo saltans</name>
    <name type="common">Flagellated protozoan</name>
    <dbReference type="NCBI Taxonomy" id="75058"/>
    <lineage>
        <taxon>Eukaryota</taxon>
        <taxon>Discoba</taxon>
        <taxon>Euglenozoa</taxon>
        <taxon>Kinetoplastea</taxon>
        <taxon>Metakinetoplastina</taxon>
        <taxon>Eubodonida</taxon>
        <taxon>Bodonidae</taxon>
        <taxon>Bodo</taxon>
    </lineage>
</organism>
<name>A0A0S4J7D0_BODSA</name>
<evidence type="ECO:0000313" key="2">
    <source>
        <dbReference type="EMBL" id="CUG86371.1"/>
    </source>
</evidence>
<sequence length="81" mass="9418">MMRHLLFLGVSLIAIGATIVLLMAVLYFKWWKPRQGEWGRCDEESQAQDCCSRLSFCCCWMWASSNEIPGARRRMRSLKGM</sequence>
<protein>
    <submittedName>
        <fullName evidence="2">Membrane-associated protein, putative</fullName>
    </submittedName>
</protein>
<reference evidence="3" key="1">
    <citation type="submission" date="2015-09" db="EMBL/GenBank/DDBJ databases">
        <authorList>
            <consortium name="Pathogen Informatics"/>
        </authorList>
    </citation>
    <scope>NUCLEOTIDE SEQUENCE [LARGE SCALE GENOMIC DNA]</scope>
    <source>
        <strain evidence="3">Lake Konstanz</strain>
    </source>
</reference>
<evidence type="ECO:0000313" key="3">
    <source>
        <dbReference type="Proteomes" id="UP000051952"/>
    </source>
</evidence>
<keyword evidence="1" id="KW-0812">Transmembrane</keyword>
<keyword evidence="1" id="KW-0472">Membrane</keyword>